<proteinExistence type="predicted"/>
<dbReference type="EMBL" id="GBRH01258229">
    <property type="protein sequence ID" value="JAD39666.1"/>
    <property type="molecule type" value="Transcribed_RNA"/>
</dbReference>
<reference evidence="1" key="2">
    <citation type="journal article" date="2015" name="Data Brief">
        <title>Shoot transcriptome of the giant reed, Arundo donax.</title>
        <authorList>
            <person name="Barrero R.A."/>
            <person name="Guerrero F.D."/>
            <person name="Moolhuijzen P."/>
            <person name="Goolsby J.A."/>
            <person name="Tidwell J."/>
            <person name="Bellgard S.E."/>
            <person name="Bellgard M.I."/>
        </authorList>
    </citation>
    <scope>NUCLEOTIDE SEQUENCE</scope>
    <source>
        <tissue evidence="1">Shoot tissue taken approximately 20 cm above the soil surface</tissue>
    </source>
</reference>
<name>A0A0A8ZLJ7_ARUDO</name>
<reference evidence="1" key="1">
    <citation type="submission" date="2014-09" db="EMBL/GenBank/DDBJ databases">
        <authorList>
            <person name="Magalhaes I.L.F."/>
            <person name="Oliveira U."/>
            <person name="Santos F.R."/>
            <person name="Vidigal T.H.D.A."/>
            <person name="Brescovit A.D."/>
            <person name="Santos A.J."/>
        </authorList>
    </citation>
    <scope>NUCLEOTIDE SEQUENCE</scope>
    <source>
        <tissue evidence="1">Shoot tissue taken approximately 20 cm above the soil surface</tissue>
    </source>
</reference>
<evidence type="ECO:0000313" key="1">
    <source>
        <dbReference type="EMBL" id="JAD39666.1"/>
    </source>
</evidence>
<protein>
    <submittedName>
        <fullName evidence="1">Uncharacterized protein</fullName>
    </submittedName>
</protein>
<dbReference type="AlphaFoldDB" id="A0A0A8ZLJ7"/>
<sequence length="27" mass="3237">MCFVLCSKSFSFFFLKNRISRSFIQIS</sequence>
<accession>A0A0A8ZLJ7</accession>
<organism evidence="1">
    <name type="scientific">Arundo donax</name>
    <name type="common">Giant reed</name>
    <name type="synonym">Donax arundinaceus</name>
    <dbReference type="NCBI Taxonomy" id="35708"/>
    <lineage>
        <taxon>Eukaryota</taxon>
        <taxon>Viridiplantae</taxon>
        <taxon>Streptophyta</taxon>
        <taxon>Embryophyta</taxon>
        <taxon>Tracheophyta</taxon>
        <taxon>Spermatophyta</taxon>
        <taxon>Magnoliopsida</taxon>
        <taxon>Liliopsida</taxon>
        <taxon>Poales</taxon>
        <taxon>Poaceae</taxon>
        <taxon>PACMAD clade</taxon>
        <taxon>Arundinoideae</taxon>
        <taxon>Arundineae</taxon>
        <taxon>Arundo</taxon>
    </lineage>
</organism>